<feature type="transmembrane region" description="Helical" evidence="1">
    <location>
        <begin position="24"/>
        <end position="45"/>
    </location>
</feature>
<dbReference type="Proteomes" id="UP000548476">
    <property type="component" value="Unassembled WGS sequence"/>
</dbReference>
<comment type="caution">
    <text evidence="2">The sequence shown here is derived from an EMBL/GenBank/DDBJ whole genome shotgun (WGS) entry which is preliminary data.</text>
</comment>
<feature type="transmembrane region" description="Helical" evidence="1">
    <location>
        <begin position="298"/>
        <end position="319"/>
    </location>
</feature>
<proteinExistence type="predicted"/>
<feature type="transmembrane region" description="Helical" evidence="1">
    <location>
        <begin position="256"/>
        <end position="286"/>
    </location>
</feature>
<feature type="transmembrane region" description="Helical" evidence="1">
    <location>
        <begin position="93"/>
        <end position="112"/>
    </location>
</feature>
<evidence type="ECO:0000256" key="1">
    <source>
        <dbReference type="SAM" id="Phobius"/>
    </source>
</evidence>
<sequence>MTTGPGERSLHPIREQTGAQLRDLAIWLGLVLIGLLTAALAVAYADDLGTAAAPFFGRYRIAIKPESILAPLIAAAVVYTASRPRLTRVRWPAILGLAYISALAWTLALALLDGKDGLRNPLAGTDGYLPNLSNVDGPGDFLATFTSLDDQLTAASVGHPPGPLLLLALLTPLLGTGLGLGITLTALSTLTVPLTLITAKNAVGEPAARRYAPLLILAPYAIWVAVSMDGITATILAATMAAGAHASRRTTRGIPAITWALTAGLLLGAATMFSYAAAWMGLSLVFLNFARRRPFHNIATGLGALTPLLLAQLIGFNWMTGLRMAYHDYTNRIEYQRPGLWWAALSLVVLIIVTGPAIVASARKMRNTPGWPFLIGATAAVIFSIAAGLTRGGVEHAWLPLFPWLTLAATAPATPGGPPGRLPLLLAATGAATGIIVEAVLLSPW</sequence>
<keyword evidence="3" id="KW-1185">Reference proteome</keyword>
<feature type="transmembrane region" description="Helical" evidence="1">
    <location>
        <begin position="422"/>
        <end position="442"/>
    </location>
</feature>
<reference evidence="2 3" key="1">
    <citation type="submission" date="2020-08" db="EMBL/GenBank/DDBJ databases">
        <title>Genomic Encyclopedia of Type Strains, Phase IV (KMG-IV): sequencing the most valuable type-strain genomes for metagenomic binning, comparative biology and taxonomic classification.</title>
        <authorList>
            <person name="Goeker M."/>
        </authorList>
    </citation>
    <scope>NUCLEOTIDE SEQUENCE [LARGE SCALE GENOMIC DNA]</scope>
    <source>
        <strain evidence="2 3">YIM 65646</strain>
    </source>
</reference>
<evidence type="ECO:0008006" key="4">
    <source>
        <dbReference type="Google" id="ProtNLM"/>
    </source>
</evidence>
<keyword evidence="1" id="KW-0812">Transmembrane</keyword>
<feature type="transmembrane region" description="Helical" evidence="1">
    <location>
        <begin position="173"/>
        <end position="199"/>
    </location>
</feature>
<evidence type="ECO:0000313" key="3">
    <source>
        <dbReference type="Proteomes" id="UP000548476"/>
    </source>
</evidence>
<dbReference type="RefSeq" id="WP_203685797.1">
    <property type="nucleotide sequence ID" value="NZ_BONT01000013.1"/>
</dbReference>
<dbReference type="AlphaFoldDB" id="A0A841FC89"/>
<protein>
    <recommendedName>
        <fullName evidence="4">Integral membrane protein</fullName>
    </recommendedName>
</protein>
<feature type="transmembrane region" description="Helical" evidence="1">
    <location>
        <begin position="65"/>
        <end position="81"/>
    </location>
</feature>
<keyword evidence="1" id="KW-0472">Membrane</keyword>
<evidence type="ECO:0000313" key="2">
    <source>
        <dbReference type="EMBL" id="MBB6033886.1"/>
    </source>
</evidence>
<feature type="transmembrane region" description="Helical" evidence="1">
    <location>
        <begin position="211"/>
        <end position="244"/>
    </location>
</feature>
<accession>A0A841FC89</accession>
<gene>
    <name evidence="2" type="ORF">HNR73_001736</name>
</gene>
<feature type="transmembrane region" description="Helical" evidence="1">
    <location>
        <begin position="371"/>
        <end position="390"/>
    </location>
</feature>
<organism evidence="2 3">
    <name type="scientific">Phytomonospora endophytica</name>
    <dbReference type="NCBI Taxonomy" id="714109"/>
    <lineage>
        <taxon>Bacteria</taxon>
        <taxon>Bacillati</taxon>
        <taxon>Actinomycetota</taxon>
        <taxon>Actinomycetes</taxon>
        <taxon>Micromonosporales</taxon>
        <taxon>Micromonosporaceae</taxon>
        <taxon>Phytomonospora</taxon>
    </lineage>
</organism>
<keyword evidence="1" id="KW-1133">Transmembrane helix</keyword>
<name>A0A841FC89_9ACTN</name>
<feature type="transmembrane region" description="Helical" evidence="1">
    <location>
        <begin position="339"/>
        <end position="359"/>
    </location>
</feature>
<dbReference type="EMBL" id="JACHGT010000003">
    <property type="protein sequence ID" value="MBB6033886.1"/>
    <property type="molecule type" value="Genomic_DNA"/>
</dbReference>